<organism evidence="2 3">
    <name type="scientific">Diaphorina citri</name>
    <name type="common">Asian citrus psyllid</name>
    <dbReference type="NCBI Taxonomy" id="121845"/>
    <lineage>
        <taxon>Eukaryota</taxon>
        <taxon>Metazoa</taxon>
        <taxon>Ecdysozoa</taxon>
        <taxon>Arthropoda</taxon>
        <taxon>Hexapoda</taxon>
        <taxon>Insecta</taxon>
        <taxon>Pterygota</taxon>
        <taxon>Neoptera</taxon>
        <taxon>Paraneoptera</taxon>
        <taxon>Hemiptera</taxon>
        <taxon>Sternorrhyncha</taxon>
        <taxon>Psylloidea</taxon>
        <taxon>Psyllidae</taxon>
        <taxon>Diaphorininae</taxon>
        <taxon>Diaphorina</taxon>
    </lineage>
</organism>
<dbReference type="GeneID" id="113468603"/>
<keyword evidence="1" id="KW-0472">Membrane</keyword>
<keyword evidence="2" id="KW-1185">Reference proteome</keyword>
<protein>
    <submittedName>
        <fullName evidence="3">Uncharacterized protein LOC113468603</fullName>
    </submittedName>
</protein>
<dbReference type="PaxDb" id="121845-A0A3Q0J414"/>
<feature type="transmembrane region" description="Helical" evidence="1">
    <location>
        <begin position="7"/>
        <end position="28"/>
    </location>
</feature>
<dbReference type="KEGG" id="dci:113468603"/>
<sequence>MQCVSSRLLSIFAFLMSFTIVMTFLFYITDLKGIAMIYSPQDYSLIHSISMILMFLSSGIKENGNSLVS</sequence>
<dbReference type="Proteomes" id="UP000079169">
    <property type="component" value="Unplaced"/>
</dbReference>
<accession>A0A3Q0J414</accession>
<gene>
    <name evidence="3" type="primary">LOC113468603</name>
</gene>
<name>A0A3Q0J414_DIACI</name>
<keyword evidence="1" id="KW-1133">Transmembrane helix</keyword>
<dbReference type="RefSeq" id="XP_026681455.1">
    <property type="nucleotide sequence ID" value="XM_026825654.1"/>
</dbReference>
<evidence type="ECO:0000313" key="2">
    <source>
        <dbReference type="Proteomes" id="UP000079169"/>
    </source>
</evidence>
<reference evidence="3" key="1">
    <citation type="submission" date="2025-08" db="UniProtKB">
        <authorList>
            <consortium name="RefSeq"/>
        </authorList>
    </citation>
    <scope>IDENTIFICATION</scope>
</reference>
<proteinExistence type="predicted"/>
<evidence type="ECO:0000256" key="1">
    <source>
        <dbReference type="SAM" id="Phobius"/>
    </source>
</evidence>
<feature type="transmembrane region" description="Helical" evidence="1">
    <location>
        <begin position="43"/>
        <end position="60"/>
    </location>
</feature>
<evidence type="ECO:0000313" key="3">
    <source>
        <dbReference type="RefSeq" id="XP_026681455.1"/>
    </source>
</evidence>
<dbReference type="AlphaFoldDB" id="A0A3Q0J414"/>
<keyword evidence="1" id="KW-0812">Transmembrane</keyword>